<dbReference type="OrthoDB" id="4226479at2"/>
<evidence type="ECO:0000256" key="1">
    <source>
        <dbReference type="SAM" id="MobiDB-lite"/>
    </source>
</evidence>
<dbReference type="PROSITE" id="PS51257">
    <property type="entry name" value="PROKAR_LIPOPROTEIN"/>
    <property type="match status" value="1"/>
</dbReference>
<proteinExistence type="predicted"/>
<reference evidence="2 3" key="1">
    <citation type="submission" date="2018-12" db="EMBL/GenBank/DDBJ databases">
        <title>Draft genome sequence of Embleya hyalina NBRC 13850T.</title>
        <authorList>
            <person name="Komaki H."/>
            <person name="Hosoyama A."/>
            <person name="Kimura A."/>
            <person name="Ichikawa N."/>
            <person name="Tamura T."/>
        </authorList>
    </citation>
    <scope>NUCLEOTIDE SEQUENCE [LARGE SCALE GENOMIC DNA]</scope>
    <source>
        <strain evidence="2 3">NBRC 13850</strain>
    </source>
</reference>
<dbReference type="Proteomes" id="UP000286931">
    <property type="component" value="Unassembled WGS sequence"/>
</dbReference>
<name>A0A401YR15_9ACTN</name>
<dbReference type="RefSeq" id="WP_126639049.1">
    <property type="nucleotide sequence ID" value="NZ_BIFH01000022.1"/>
</dbReference>
<accession>A0A401YR15</accession>
<comment type="caution">
    <text evidence="2">The sequence shown here is derived from an EMBL/GenBank/DDBJ whole genome shotgun (WGS) entry which is preliminary data.</text>
</comment>
<gene>
    <name evidence="2" type="ORF">EHYA_04720</name>
</gene>
<evidence type="ECO:0008006" key="4">
    <source>
        <dbReference type="Google" id="ProtNLM"/>
    </source>
</evidence>
<dbReference type="AlphaFoldDB" id="A0A401YR15"/>
<sequence>MNMRTGVIAVAALCLLLAGCGSDGDGRKSIGQGIGQSAETSGASPAERSEAVVAPPSSPPASETGAPSAAVPASPETAPPGTVTKAGTRLKLGESAVSEYTSGSKKGLVQVRPLAIEKGSTRDLEKAGFALKEDQKNIVPFYVRVAYTNLSDTDLSYTMPNIPLGGVDDRRQRMQPAILYGKLDKCSSSTFASFTKGVTREDCAVFLLPAAGSLDAVDFRMPDFTSPPIEWSR</sequence>
<keyword evidence="3" id="KW-1185">Reference proteome</keyword>
<evidence type="ECO:0000313" key="3">
    <source>
        <dbReference type="Proteomes" id="UP000286931"/>
    </source>
</evidence>
<protein>
    <recommendedName>
        <fullName evidence="4">Lipoprotein</fullName>
    </recommendedName>
</protein>
<dbReference type="EMBL" id="BIFH01000022">
    <property type="protein sequence ID" value="GCD97033.1"/>
    <property type="molecule type" value="Genomic_DNA"/>
</dbReference>
<feature type="region of interest" description="Disordered" evidence="1">
    <location>
        <begin position="31"/>
        <end position="87"/>
    </location>
</feature>
<organism evidence="2 3">
    <name type="scientific">Embleya hyalina</name>
    <dbReference type="NCBI Taxonomy" id="516124"/>
    <lineage>
        <taxon>Bacteria</taxon>
        <taxon>Bacillati</taxon>
        <taxon>Actinomycetota</taxon>
        <taxon>Actinomycetes</taxon>
        <taxon>Kitasatosporales</taxon>
        <taxon>Streptomycetaceae</taxon>
        <taxon>Embleya</taxon>
    </lineage>
</organism>
<feature type="compositionally biased region" description="Low complexity" evidence="1">
    <location>
        <begin position="51"/>
        <end position="70"/>
    </location>
</feature>
<evidence type="ECO:0000313" key="2">
    <source>
        <dbReference type="EMBL" id="GCD97033.1"/>
    </source>
</evidence>